<gene>
    <name evidence="1" type="ORF">SAMN06295900_12340</name>
</gene>
<protein>
    <recommendedName>
        <fullName evidence="3">Galactose mutarotase</fullName>
    </recommendedName>
</protein>
<dbReference type="GO" id="GO:0030246">
    <property type="term" value="F:carbohydrate binding"/>
    <property type="evidence" value="ECO:0007669"/>
    <property type="project" value="InterPro"/>
</dbReference>
<dbReference type="GO" id="GO:0003824">
    <property type="term" value="F:catalytic activity"/>
    <property type="evidence" value="ECO:0007669"/>
    <property type="project" value="InterPro"/>
</dbReference>
<proteinExistence type="predicted"/>
<evidence type="ECO:0000313" key="1">
    <source>
        <dbReference type="EMBL" id="SMF81159.1"/>
    </source>
</evidence>
<keyword evidence="2" id="KW-1185">Reference proteome</keyword>
<name>A0A1X7H7J0_TRICW</name>
<dbReference type="STRING" id="28094.SAMN06295900_12340"/>
<dbReference type="Gene3D" id="2.70.98.10">
    <property type="match status" value="1"/>
</dbReference>
<dbReference type="EMBL" id="FXAH01000023">
    <property type="protein sequence ID" value="SMF81159.1"/>
    <property type="molecule type" value="Genomic_DNA"/>
</dbReference>
<dbReference type="SUPFAM" id="SSF74650">
    <property type="entry name" value="Galactose mutarotase-like"/>
    <property type="match status" value="1"/>
</dbReference>
<dbReference type="GO" id="GO:0005975">
    <property type="term" value="P:carbohydrate metabolic process"/>
    <property type="evidence" value="ECO:0007669"/>
    <property type="project" value="InterPro"/>
</dbReference>
<dbReference type="AlphaFoldDB" id="A0A1X7H7J0"/>
<dbReference type="Proteomes" id="UP000192911">
    <property type="component" value="Unassembled WGS sequence"/>
</dbReference>
<accession>A0A1X7H7J0</accession>
<dbReference type="InterPro" id="IPR014718">
    <property type="entry name" value="GH-type_carb-bd"/>
</dbReference>
<evidence type="ECO:0000313" key="2">
    <source>
        <dbReference type="Proteomes" id="UP000192911"/>
    </source>
</evidence>
<organism evidence="1 2">
    <name type="scientific">Trinickia caryophylli</name>
    <name type="common">Paraburkholderia caryophylli</name>
    <dbReference type="NCBI Taxonomy" id="28094"/>
    <lineage>
        <taxon>Bacteria</taxon>
        <taxon>Pseudomonadati</taxon>
        <taxon>Pseudomonadota</taxon>
        <taxon>Betaproteobacteria</taxon>
        <taxon>Burkholderiales</taxon>
        <taxon>Burkholderiaceae</taxon>
        <taxon>Trinickia</taxon>
    </lineage>
</organism>
<dbReference type="InterPro" id="IPR011013">
    <property type="entry name" value="Gal_mutarotase_sf_dom"/>
</dbReference>
<evidence type="ECO:0008006" key="3">
    <source>
        <dbReference type="Google" id="ProtNLM"/>
    </source>
</evidence>
<reference evidence="2" key="1">
    <citation type="submission" date="2017-04" db="EMBL/GenBank/DDBJ databases">
        <authorList>
            <person name="Varghese N."/>
            <person name="Submissions S."/>
        </authorList>
    </citation>
    <scope>NUCLEOTIDE SEQUENCE [LARGE SCALE GENOMIC DNA]</scope>
    <source>
        <strain evidence="2">Ballard 720</strain>
    </source>
</reference>
<sequence length="334" mass="37152">MRDNERWTLIWAHGEATVQSMGGMLAPVRFNLGAGRSVSPLHVALWGDDPAWPGLMRALRGQWPCLPFGTIDVPPGLPHGFEARTAHDEWRHGFSSNHLWRCVEHTPHKIALHIDYPPDDPVESLDRVIEASASEPMLTVSLTVRVRRDVTLPFALHPTFKVPQEGVEVVACPYRAVHTYPVPIEPAYSRIVTNRTFESLRMLETTDGSFDATRLPLPQITEELVQLEACRPPFVLRYPADSAEVRLDWNTRDLPDAVLWISNGGRDYAPWSGKNFALGVEPVNGFFDLGRVVAPPQDHPLAGRTGSTFKAGEARTIQYRLSAAALTTEPSTCT</sequence>